<dbReference type="PANTHER" id="PTHR14614">
    <property type="entry name" value="HEPATOCELLULAR CARCINOMA-ASSOCIATED ANTIGEN"/>
    <property type="match status" value="1"/>
</dbReference>
<dbReference type="Proteomes" id="UP000321331">
    <property type="component" value="Unassembled WGS sequence"/>
</dbReference>
<dbReference type="SUPFAM" id="SSF53335">
    <property type="entry name" value="S-adenosyl-L-methionine-dependent methyltransferases"/>
    <property type="match status" value="1"/>
</dbReference>
<dbReference type="Pfam" id="PF10294">
    <property type="entry name" value="Methyltransf_16"/>
    <property type="match status" value="1"/>
</dbReference>
<name>A0A5C6T4A5_FUSOC</name>
<dbReference type="InterPro" id="IPR029063">
    <property type="entry name" value="SAM-dependent_MTases_sf"/>
</dbReference>
<dbReference type="Gene3D" id="3.40.50.150">
    <property type="entry name" value="Vaccinia Virus protein VP39"/>
    <property type="match status" value="1"/>
</dbReference>
<gene>
    <name evidence="1" type="ORF">FocTR4_00000749</name>
</gene>
<dbReference type="PANTHER" id="PTHR14614:SF156">
    <property type="entry name" value="PROTEIN-LYSINE N-METHYLTRANSFERASE EFM2"/>
    <property type="match status" value="1"/>
</dbReference>
<protein>
    <recommendedName>
        <fullName evidence="3">Protein-lysine N-methyltransferase EFM2</fullName>
    </recommendedName>
</protein>
<reference evidence="1 2" key="1">
    <citation type="submission" date="2019-07" db="EMBL/GenBank/DDBJ databases">
        <title>The First High-Quality Draft Genome Sequence of the Causal Agent of the Current Panama Disease Epidemic.</title>
        <authorList>
            <person name="Warmington R.J."/>
            <person name="Kay W."/>
            <person name="Jeffries A."/>
            <person name="Bebber D."/>
            <person name="Moore K."/>
            <person name="Studholme D.J."/>
        </authorList>
    </citation>
    <scope>NUCLEOTIDE SEQUENCE [LARGE SCALE GENOMIC DNA]</scope>
    <source>
        <strain evidence="1 2">TR4</strain>
    </source>
</reference>
<dbReference type="GO" id="GO:0005829">
    <property type="term" value="C:cytosol"/>
    <property type="evidence" value="ECO:0007669"/>
    <property type="project" value="TreeGrafter"/>
</dbReference>
<sequence>MGIEALDFPQMWERPSYTQLADILQSLELSPPIWNHKRRRSEIIEEQESLASQRKAEVTRYLSSIIKSPLSWIDDEDEKEVLWTQASKRMSERCGRTAMGEVIRRWPFGEGNDEFELIIREPALTGDSLGFKTWGSSYVLSQHLPRMAETSLFRLFDETLGQPRPDVLELGSGTGLLGLAAAALWKVPVALSDLPNIVPNLRENVAKNTELVKSRGGSLTVGDLTWGGSEDEVDQALFGQPHQFKIVLAADPMYDDEHPALLASAISDHLALGSDSRAVVMVPRRDATTERLLESFRQAMLDLETPLFCEAEDELAGQDDWVEDDDAGNVRCWLGVFSRGGSPPSQVGDAVPI</sequence>
<evidence type="ECO:0000313" key="2">
    <source>
        <dbReference type="Proteomes" id="UP000321331"/>
    </source>
</evidence>
<dbReference type="AlphaFoldDB" id="A0A5C6T4A5"/>
<dbReference type="InterPro" id="IPR019410">
    <property type="entry name" value="Methyltransf_16"/>
</dbReference>
<accession>A0A5C6T4A5</accession>
<evidence type="ECO:0000313" key="1">
    <source>
        <dbReference type="EMBL" id="TXC05188.1"/>
    </source>
</evidence>
<evidence type="ECO:0008006" key="3">
    <source>
        <dbReference type="Google" id="ProtNLM"/>
    </source>
</evidence>
<comment type="caution">
    <text evidence="1">The sequence shown here is derived from an EMBL/GenBank/DDBJ whole genome shotgun (WGS) entry which is preliminary data.</text>
</comment>
<dbReference type="EMBL" id="VMNF01000007">
    <property type="protein sequence ID" value="TXC05188.1"/>
    <property type="molecule type" value="Genomic_DNA"/>
</dbReference>
<organism evidence="1 2">
    <name type="scientific">Fusarium oxysporum f. sp. cubense</name>
    <dbReference type="NCBI Taxonomy" id="61366"/>
    <lineage>
        <taxon>Eukaryota</taxon>
        <taxon>Fungi</taxon>
        <taxon>Dikarya</taxon>
        <taxon>Ascomycota</taxon>
        <taxon>Pezizomycotina</taxon>
        <taxon>Sordariomycetes</taxon>
        <taxon>Hypocreomycetidae</taxon>
        <taxon>Hypocreales</taxon>
        <taxon>Nectriaceae</taxon>
        <taxon>Fusarium</taxon>
        <taxon>Fusarium oxysporum species complex</taxon>
    </lineage>
</organism>
<proteinExistence type="predicted"/>
<dbReference type="GO" id="GO:0008757">
    <property type="term" value="F:S-adenosylmethionine-dependent methyltransferase activity"/>
    <property type="evidence" value="ECO:0007669"/>
    <property type="project" value="UniProtKB-ARBA"/>
</dbReference>